<evidence type="ECO:0000313" key="10">
    <source>
        <dbReference type="Proteomes" id="UP000461670"/>
    </source>
</evidence>
<evidence type="ECO:0000256" key="1">
    <source>
        <dbReference type="ARBA" id="ARBA00004651"/>
    </source>
</evidence>
<dbReference type="GO" id="GO:0005886">
    <property type="term" value="C:plasma membrane"/>
    <property type="evidence" value="ECO:0007669"/>
    <property type="project" value="UniProtKB-SubCell"/>
</dbReference>
<organism evidence="9 10">
    <name type="scientific">Paracidovorax wautersii</name>
    <dbReference type="NCBI Taxonomy" id="1177982"/>
    <lineage>
        <taxon>Bacteria</taxon>
        <taxon>Pseudomonadati</taxon>
        <taxon>Pseudomonadota</taxon>
        <taxon>Betaproteobacteria</taxon>
        <taxon>Burkholderiales</taxon>
        <taxon>Comamonadaceae</taxon>
        <taxon>Paracidovorax</taxon>
    </lineage>
</organism>
<feature type="transmembrane region" description="Helical" evidence="7">
    <location>
        <begin position="181"/>
        <end position="200"/>
    </location>
</feature>
<evidence type="ECO:0000256" key="6">
    <source>
        <dbReference type="ARBA" id="ARBA00023136"/>
    </source>
</evidence>
<gene>
    <name evidence="9" type="primary">ribZ</name>
    <name evidence="9" type="ORF">GAK30_00859</name>
</gene>
<comment type="subcellular location">
    <subcellularLocation>
        <location evidence="1">Cell membrane</location>
        <topology evidence="1">Multi-pass membrane protein</topology>
    </subcellularLocation>
</comment>
<evidence type="ECO:0000259" key="8">
    <source>
        <dbReference type="PROSITE" id="PS50850"/>
    </source>
</evidence>
<keyword evidence="2" id="KW-0813">Transport</keyword>
<dbReference type="EMBL" id="WNDQ01000008">
    <property type="protein sequence ID" value="KAF1022920.1"/>
    <property type="molecule type" value="Genomic_DNA"/>
</dbReference>
<evidence type="ECO:0000256" key="3">
    <source>
        <dbReference type="ARBA" id="ARBA00022475"/>
    </source>
</evidence>
<dbReference type="CDD" id="cd17321">
    <property type="entry name" value="MFS_MMR_MDR_like"/>
    <property type="match status" value="1"/>
</dbReference>
<evidence type="ECO:0000256" key="2">
    <source>
        <dbReference type="ARBA" id="ARBA00022448"/>
    </source>
</evidence>
<protein>
    <submittedName>
        <fullName evidence="9">Riboflavin transporter RibZ</fullName>
    </submittedName>
</protein>
<feature type="transmembrane region" description="Helical" evidence="7">
    <location>
        <begin position="126"/>
        <end position="143"/>
    </location>
</feature>
<feature type="transmembrane region" description="Helical" evidence="7">
    <location>
        <begin position="93"/>
        <end position="114"/>
    </location>
</feature>
<feature type="transmembrane region" description="Helical" evidence="7">
    <location>
        <begin position="275"/>
        <end position="300"/>
    </location>
</feature>
<dbReference type="InterPro" id="IPR020846">
    <property type="entry name" value="MFS_dom"/>
</dbReference>
<feature type="transmembrane region" description="Helical" evidence="7">
    <location>
        <begin position="407"/>
        <end position="429"/>
    </location>
</feature>
<dbReference type="Gene3D" id="1.20.1720.10">
    <property type="entry name" value="Multidrug resistance protein D"/>
    <property type="match status" value="1"/>
</dbReference>
<evidence type="ECO:0000256" key="7">
    <source>
        <dbReference type="SAM" id="Phobius"/>
    </source>
</evidence>
<dbReference type="Gene3D" id="1.20.1250.20">
    <property type="entry name" value="MFS general substrate transporter like domains"/>
    <property type="match status" value="1"/>
</dbReference>
<dbReference type="Pfam" id="PF07690">
    <property type="entry name" value="MFS_1"/>
    <property type="match status" value="1"/>
</dbReference>
<comment type="caution">
    <text evidence="9">The sequence shown here is derived from an EMBL/GenBank/DDBJ whole genome shotgun (WGS) entry which is preliminary data.</text>
</comment>
<dbReference type="PANTHER" id="PTHR42718:SF46">
    <property type="entry name" value="BLR6921 PROTEIN"/>
    <property type="match status" value="1"/>
</dbReference>
<dbReference type="AlphaFoldDB" id="A0A7V8FR27"/>
<feature type="transmembrane region" description="Helical" evidence="7">
    <location>
        <begin position="341"/>
        <end position="361"/>
    </location>
</feature>
<accession>A0A7V8FR27</accession>
<keyword evidence="3" id="KW-1003">Cell membrane</keyword>
<feature type="transmembrane region" description="Helical" evidence="7">
    <location>
        <begin position="61"/>
        <end position="81"/>
    </location>
</feature>
<dbReference type="PANTHER" id="PTHR42718">
    <property type="entry name" value="MAJOR FACILITATOR SUPERFAMILY MULTIDRUG TRANSPORTER MFSC"/>
    <property type="match status" value="1"/>
</dbReference>
<evidence type="ECO:0000313" key="9">
    <source>
        <dbReference type="EMBL" id="KAF1022920.1"/>
    </source>
</evidence>
<reference evidence="10" key="1">
    <citation type="journal article" date="2020" name="MBio">
        <title>Horizontal gene transfer to a defensive symbiont with a reduced genome amongst a multipartite beetle microbiome.</title>
        <authorList>
            <person name="Waterworth S.C."/>
            <person name="Florez L.V."/>
            <person name="Rees E.R."/>
            <person name="Hertweck C."/>
            <person name="Kaltenpoth M."/>
            <person name="Kwan J.C."/>
        </authorList>
    </citation>
    <scope>NUCLEOTIDE SEQUENCE [LARGE SCALE GENOMIC DNA]</scope>
</reference>
<feature type="transmembrane region" description="Helical" evidence="7">
    <location>
        <begin position="237"/>
        <end position="254"/>
    </location>
</feature>
<keyword evidence="4 7" id="KW-0812">Transmembrane</keyword>
<feature type="transmembrane region" description="Helical" evidence="7">
    <location>
        <begin position="312"/>
        <end position="329"/>
    </location>
</feature>
<feature type="transmembrane region" description="Helical" evidence="7">
    <location>
        <begin position="435"/>
        <end position="453"/>
    </location>
</feature>
<feature type="transmembrane region" description="Helical" evidence="7">
    <location>
        <begin position="212"/>
        <end position="231"/>
    </location>
</feature>
<feature type="transmembrane region" description="Helical" evidence="7">
    <location>
        <begin position="25"/>
        <end position="49"/>
    </location>
</feature>
<dbReference type="Proteomes" id="UP000461670">
    <property type="component" value="Unassembled WGS sequence"/>
</dbReference>
<keyword evidence="6 7" id="KW-0472">Membrane</keyword>
<evidence type="ECO:0000256" key="5">
    <source>
        <dbReference type="ARBA" id="ARBA00022989"/>
    </source>
</evidence>
<dbReference type="PROSITE" id="PS50850">
    <property type="entry name" value="MFS"/>
    <property type="match status" value="1"/>
</dbReference>
<dbReference type="InterPro" id="IPR011701">
    <property type="entry name" value="MFS"/>
</dbReference>
<sequence length="464" mass="47905">MSPSTTPLAAATPPVDDGLPMPRRVWAILAVVLGIMLSVLDGTLANVALPTIAADLHASPSAAIWIVNAYQLAIIATLLPFAALGERVGYRRIFSGGVLVFTLASLACALAGSIEALVAARVVQGLAASAIMCCSSALLRYSYPAADLGKGIARNAFVVTVSSAAGPSICAAVLSVADWPWLFVLNVPIGIAALVACRTLPATPRQPRGFDLWSLLLNGLGMCLGVVGLGMLMHRPWVAVPLIALAALALWLLVRRSRGQATPLLPLDLFAIQRFRWAISASFCMFAAQMCAFVALPFYLQHTLGRSVVQTGLLMTAWPIGSSLTNLAISPFVDRVQAAGMCVISAALLIAGLALAALLPVGSHDGWMVFGLLLAGIGFGCFQAPNNREMLSAQPRTRSGAAGGMQATARVSGQAWGAVLAGLCFALSASHGGSIALGAAMAFGATAMAINLVRRQVLAPATSS</sequence>
<name>A0A7V8FR27_9BURK</name>
<evidence type="ECO:0000256" key="4">
    <source>
        <dbReference type="ARBA" id="ARBA00022692"/>
    </source>
</evidence>
<dbReference type="GO" id="GO:0022857">
    <property type="term" value="F:transmembrane transporter activity"/>
    <property type="evidence" value="ECO:0007669"/>
    <property type="project" value="InterPro"/>
</dbReference>
<feature type="transmembrane region" description="Helical" evidence="7">
    <location>
        <begin position="155"/>
        <end position="175"/>
    </location>
</feature>
<dbReference type="SUPFAM" id="SSF103473">
    <property type="entry name" value="MFS general substrate transporter"/>
    <property type="match status" value="2"/>
</dbReference>
<feature type="domain" description="Major facilitator superfamily (MFS) profile" evidence="8">
    <location>
        <begin position="27"/>
        <end position="463"/>
    </location>
</feature>
<dbReference type="InterPro" id="IPR036259">
    <property type="entry name" value="MFS_trans_sf"/>
</dbReference>
<feature type="transmembrane region" description="Helical" evidence="7">
    <location>
        <begin position="367"/>
        <end position="386"/>
    </location>
</feature>
<proteinExistence type="predicted"/>
<keyword evidence="5 7" id="KW-1133">Transmembrane helix</keyword>